<evidence type="ECO:0000256" key="1">
    <source>
        <dbReference type="SAM" id="MobiDB-lite"/>
    </source>
</evidence>
<gene>
    <name evidence="2" type="ORF">HDK90DRAFT_164675</name>
</gene>
<organism evidence="2 3">
    <name type="scientific">Phyllosticta capitalensis</name>
    <dbReference type="NCBI Taxonomy" id="121624"/>
    <lineage>
        <taxon>Eukaryota</taxon>
        <taxon>Fungi</taxon>
        <taxon>Dikarya</taxon>
        <taxon>Ascomycota</taxon>
        <taxon>Pezizomycotina</taxon>
        <taxon>Dothideomycetes</taxon>
        <taxon>Dothideomycetes incertae sedis</taxon>
        <taxon>Botryosphaeriales</taxon>
        <taxon>Phyllostictaceae</taxon>
        <taxon>Phyllosticta</taxon>
    </lineage>
</organism>
<sequence>MSISAHFRLMRARNQGLAVRGPSAGGVSGRIDHLAEALCSLCPDQSARGKIRRARGQGVQHAPRTETKRAAAVPAASKSQGGPRQDWSSVAVLDERPRLSFLYSRLAATIASGRIKDWSRIGPSLTDSQLPVDVANSHTINNFFLCSVLQGPVSRVAVEASFARAVAVECKGTAAVCGLVLLQVCTDVETNKCFGPTSSHYILLAAK</sequence>
<dbReference type="Proteomes" id="UP001492380">
    <property type="component" value="Unassembled WGS sequence"/>
</dbReference>
<feature type="compositionally biased region" description="Polar residues" evidence="1">
    <location>
        <begin position="77"/>
        <end position="87"/>
    </location>
</feature>
<keyword evidence="3" id="KW-1185">Reference proteome</keyword>
<dbReference type="EMBL" id="JBBWRZ010000002">
    <property type="protein sequence ID" value="KAK8244607.1"/>
    <property type="molecule type" value="Genomic_DNA"/>
</dbReference>
<proteinExistence type="predicted"/>
<name>A0ABR1Z0W1_9PEZI</name>
<protein>
    <submittedName>
        <fullName evidence="2">Uncharacterized protein</fullName>
    </submittedName>
</protein>
<feature type="region of interest" description="Disordered" evidence="1">
    <location>
        <begin position="51"/>
        <end position="87"/>
    </location>
</feature>
<evidence type="ECO:0000313" key="3">
    <source>
        <dbReference type="Proteomes" id="UP001492380"/>
    </source>
</evidence>
<reference evidence="2 3" key="1">
    <citation type="submission" date="2024-04" db="EMBL/GenBank/DDBJ databases">
        <title>Phyllosticta paracitricarpa is synonymous to the EU quarantine fungus P. citricarpa based on phylogenomic analyses.</title>
        <authorList>
            <consortium name="Lawrence Berkeley National Laboratory"/>
            <person name="Van Ingen-Buijs V.A."/>
            <person name="Van Westerhoven A.C."/>
            <person name="Haridas S."/>
            <person name="Skiadas P."/>
            <person name="Martin F."/>
            <person name="Groenewald J.Z."/>
            <person name="Crous P.W."/>
            <person name="Seidl M.F."/>
        </authorList>
    </citation>
    <scope>NUCLEOTIDE SEQUENCE [LARGE SCALE GENOMIC DNA]</scope>
    <source>
        <strain evidence="2 3">CBS 123374</strain>
    </source>
</reference>
<evidence type="ECO:0000313" key="2">
    <source>
        <dbReference type="EMBL" id="KAK8244607.1"/>
    </source>
</evidence>
<comment type="caution">
    <text evidence="2">The sequence shown here is derived from an EMBL/GenBank/DDBJ whole genome shotgun (WGS) entry which is preliminary data.</text>
</comment>
<accession>A0ABR1Z0W1</accession>